<dbReference type="EMBL" id="KJ569774">
    <property type="protein sequence ID" value="AIA61052.1"/>
    <property type="molecule type" value="Genomic_DNA"/>
</dbReference>
<keyword evidence="4" id="KW-0496">Mitochondrion</keyword>
<accession>A0A060ADZ8</accession>
<reference evidence="4" key="1">
    <citation type="submission" date="2014-03" db="EMBL/GenBank/DDBJ databases">
        <title>Metagenomic reconstruction of the complete chloroplast and mitochondrial genomes of a novel unicellular red alga from the Cyanidiaceae family.</title>
        <authorList>
            <person name="Servin-Garciduenas L.E."/>
            <person name="Martinez-Romero E."/>
        </authorList>
    </citation>
    <scope>NUCLEOTIDE SEQUENCE</scope>
    <source>
        <strain evidence="4">MX-AZ01</strain>
    </source>
</reference>
<dbReference type="InterPro" id="IPR019906">
    <property type="entry name" value="Ribosomal_uL6_bac-type"/>
</dbReference>
<dbReference type="GO" id="GO:0003735">
    <property type="term" value="F:structural constituent of ribosome"/>
    <property type="evidence" value="ECO:0007669"/>
    <property type="project" value="InterPro"/>
</dbReference>
<evidence type="ECO:0000256" key="1">
    <source>
        <dbReference type="ARBA" id="ARBA00009356"/>
    </source>
</evidence>
<evidence type="ECO:0000313" key="4">
    <source>
        <dbReference type="EMBL" id="AIA61052.1"/>
    </source>
</evidence>
<dbReference type="PROSITE" id="PS00525">
    <property type="entry name" value="RIBOSOMAL_L6_1"/>
    <property type="match status" value="1"/>
</dbReference>
<organism evidence="4">
    <name type="scientific">Cyanidiaceae sp. MX-AZ01</name>
    <dbReference type="NCBI Taxonomy" id="1503164"/>
    <lineage>
        <taxon>Eukaryota</taxon>
        <taxon>Rhodophyta</taxon>
        <taxon>Bangiophyceae</taxon>
        <taxon>Cyanidiales</taxon>
        <taxon>Cyanidiaceae</taxon>
    </lineage>
</organism>
<proteinExistence type="inferred from homology"/>
<sequence>MNINYYFLGCWQFFCWRFDKAFLKNTLIINTNKSNYFFFPLDCVKKKGVILLRKPINFISSDTSHSSVIHVLKDCKKNHVYLSFLDKSIKNRFQQILEDIFYGYHVILYLKGIGSKIEYSNDKKHLLLKLEQNNLLKLPLKYEDYELILLDAQTLLISGTSKEKICSIAAKIKRLKLPDPYKGKGIRYFLEHIYKMKKMQK</sequence>
<comment type="similarity">
    <text evidence="1">Belongs to the universal ribosomal protein uL6 family.</text>
</comment>
<dbReference type="GO" id="GO:1990904">
    <property type="term" value="C:ribonucleoprotein complex"/>
    <property type="evidence" value="ECO:0007669"/>
    <property type="project" value="UniProtKB-KW"/>
</dbReference>
<dbReference type="SUPFAM" id="SSF56053">
    <property type="entry name" value="Ribosomal protein L6"/>
    <property type="match status" value="1"/>
</dbReference>
<name>A0A060ADZ8_9RHOD</name>
<keyword evidence="3" id="KW-0687">Ribonucleoprotein</keyword>
<dbReference type="AlphaFoldDB" id="A0A060ADZ8"/>
<dbReference type="PIRSF" id="PIRSF002162">
    <property type="entry name" value="Ribosomal_L6"/>
    <property type="match status" value="1"/>
</dbReference>
<dbReference type="InterPro" id="IPR036789">
    <property type="entry name" value="Ribosomal_uL6-like_a/b-dom_sf"/>
</dbReference>
<dbReference type="GO" id="GO:0006412">
    <property type="term" value="P:translation"/>
    <property type="evidence" value="ECO:0007669"/>
    <property type="project" value="InterPro"/>
</dbReference>
<dbReference type="Gene3D" id="3.90.930.12">
    <property type="entry name" value="Ribosomal protein L6, alpha-beta domain"/>
    <property type="match status" value="1"/>
</dbReference>
<geneLocation type="mitochondrion" evidence="4"/>
<dbReference type="InterPro" id="IPR002358">
    <property type="entry name" value="Ribosomal_uL6_CS"/>
</dbReference>
<dbReference type="PRINTS" id="PR00059">
    <property type="entry name" value="RIBOSOMALL6"/>
</dbReference>
<dbReference type="GO" id="GO:0005840">
    <property type="term" value="C:ribosome"/>
    <property type="evidence" value="ECO:0007669"/>
    <property type="project" value="UniProtKB-KW"/>
</dbReference>
<protein>
    <submittedName>
        <fullName evidence="4">50S ribosomal protein L6</fullName>
    </submittedName>
</protein>
<dbReference type="GO" id="GO:0019843">
    <property type="term" value="F:rRNA binding"/>
    <property type="evidence" value="ECO:0007669"/>
    <property type="project" value="InterPro"/>
</dbReference>
<dbReference type="InterPro" id="IPR000702">
    <property type="entry name" value="Ribosomal_uL6-like"/>
</dbReference>
<gene>
    <name evidence="4" type="primary">rpl6</name>
</gene>
<evidence type="ECO:0000256" key="2">
    <source>
        <dbReference type="ARBA" id="ARBA00022980"/>
    </source>
</evidence>
<keyword evidence="2 4" id="KW-0689">Ribosomal protein</keyword>
<evidence type="ECO:0000256" key="3">
    <source>
        <dbReference type="ARBA" id="ARBA00023274"/>
    </source>
</evidence>